<gene>
    <name evidence="3" type="ORF">g.11046</name>
</gene>
<feature type="chain" id="PRO_5002212702" evidence="2">
    <location>
        <begin position="21"/>
        <end position="269"/>
    </location>
</feature>
<evidence type="ECO:0000256" key="2">
    <source>
        <dbReference type="SAM" id="SignalP"/>
    </source>
</evidence>
<proteinExistence type="predicted"/>
<dbReference type="AlphaFoldDB" id="A0A0C9S1Y6"/>
<feature type="region of interest" description="Disordered" evidence="1">
    <location>
        <begin position="235"/>
        <end position="269"/>
    </location>
</feature>
<feature type="compositionally biased region" description="Basic residues" evidence="1">
    <location>
        <begin position="259"/>
        <end position="269"/>
    </location>
</feature>
<feature type="compositionally biased region" description="Polar residues" evidence="1">
    <location>
        <begin position="82"/>
        <end position="95"/>
    </location>
</feature>
<evidence type="ECO:0000313" key="3">
    <source>
        <dbReference type="EMBL" id="JAG84618.1"/>
    </source>
</evidence>
<feature type="compositionally biased region" description="Acidic residues" evidence="1">
    <location>
        <begin position="176"/>
        <end position="191"/>
    </location>
</feature>
<feature type="region of interest" description="Disordered" evidence="1">
    <location>
        <begin position="82"/>
        <end position="199"/>
    </location>
</feature>
<organism evidence="3">
    <name type="scientific">Fopius arisanus</name>
    <dbReference type="NCBI Taxonomy" id="64838"/>
    <lineage>
        <taxon>Eukaryota</taxon>
        <taxon>Metazoa</taxon>
        <taxon>Ecdysozoa</taxon>
        <taxon>Arthropoda</taxon>
        <taxon>Hexapoda</taxon>
        <taxon>Insecta</taxon>
        <taxon>Pterygota</taxon>
        <taxon>Neoptera</taxon>
        <taxon>Endopterygota</taxon>
        <taxon>Hymenoptera</taxon>
        <taxon>Apocrita</taxon>
        <taxon>Ichneumonoidea</taxon>
        <taxon>Braconidae</taxon>
        <taxon>Opiinae</taxon>
        <taxon>Fopius</taxon>
    </lineage>
</organism>
<accession>A0A0C9S1Y6</accession>
<feature type="compositionally biased region" description="Basic residues" evidence="1">
    <location>
        <begin position="159"/>
        <end position="172"/>
    </location>
</feature>
<reference evidence="3" key="1">
    <citation type="submission" date="2015-01" db="EMBL/GenBank/DDBJ databases">
        <title>Transcriptome Assembly of Fopius arisanus.</title>
        <authorList>
            <person name="Geib S."/>
        </authorList>
    </citation>
    <scope>NUCLEOTIDE SEQUENCE</scope>
</reference>
<evidence type="ECO:0000256" key="1">
    <source>
        <dbReference type="SAM" id="MobiDB-lite"/>
    </source>
</evidence>
<sequence length="269" mass="28999">MMTWLSFGLLVMLGIAITEARSLAKAPVSIVLGPNAREMLMMRSKRHPVPYPQRALMISGYYRPTRSDPLTGVFAQGNAVSGRSSLGGSHPNYLQSGPEPADDVTSAAAEAAPDGGDGNEENYSDDRTDEQPQDDIQPYGTDAPGSDKSITGENNPAKRPVKANKATKKNKKTTADESEEEVEEESDEEELYDKKRGRLPNFNNFFPMVFRFPNSYGHRGSESEGSPPGMITAIANSYSTGKGGIASSIATAYGGTPNGKKKRVKTTEE</sequence>
<keyword evidence="2" id="KW-0732">Signal</keyword>
<name>A0A0C9S1Y6_9HYME</name>
<feature type="signal peptide" evidence="2">
    <location>
        <begin position="1"/>
        <end position="20"/>
    </location>
</feature>
<protein>
    <submittedName>
        <fullName evidence="3">Uncharacterized protein</fullName>
    </submittedName>
</protein>
<dbReference type="EMBL" id="GBYB01014851">
    <property type="protein sequence ID" value="JAG84618.1"/>
    <property type="molecule type" value="Transcribed_RNA"/>
</dbReference>